<proteinExistence type="predicted"/>
<feature type="transmembrane region" description="Helical" evidence="1">
    <location>
        <begin position="143"/>
        <end position="162"/>
    </location>
</feature>
<organism evidence="2 3">
    <name type="scientific">Marinoscillum luteum</name>
    <dbReference type="NCBI Taxonomy" id="861051"/>
    <lineage>
        <taxon>Bacteria</taxon>
        <taxon>Pseudomonadati</taxon>
        <taxon>Bacteroidota</taxon>
        <taxon>Cytophagia</taxon>
        <taxon>Cytophagales</taxon>
        <taxon>Reichenbachiellaceae</taxon>
        <taxon>Marinoscillum</taxon>
    </lineage>
</organism>
<gene>
    <name evidence="2" type="ORF">ACHKAR_14520</name>
</gene>
<accession>A0ABW7NBJ2</accession>
<keyword evidence="1" id="KW-0472">Membrane</keyword>
<comment type="caution">
    <text evidence="2">The sequence shown here is derived from an EMBL/GenBank/DDBJ whole genome shotgun (WGS) entry which is preliminary data.</text>
</comment>
<protein>
    <submittedName>
        <fullName evidence="2">Uncharacterized protein</fullName>
    </submittedName>
</protein>
<dbReference type="Proteomes" id="UP001610063">
    <property type="component" value="Unassembled WGS sequence"/>
</dbReference>
<keyword evidence="1" id="KW-1133">Transmembrane helix</keyword>
<dbReference type="RefSeq" id="WP_159582407.1">
    <property type="nucleotide sequence ID" value="NZ_JBIPKE010000018.1"/>
</dbReference>
<sequence>MSEQTLTNKESLALITEMIGQAKKNYRKGGSFHFLLWGWVVMLANLGHYYLEGFTDYPHPYLVWVITFPAGIISGLYGARQSKQATVVSHLDRLYGQVWIAAGVGIVITLIFMRNLSFNHGAMILLFAAMGTYLSGQMLRFKPLILGGLALAVAAVVCFNVSVTDQYLVSAIGIFLGYIVPGYLLKSKEK</sequence>
<feature type="transmembrane region" description="Helical" evidence="1">
    <location>
        <begin position="91"/>
        <end position="112"/>
    </location>
</feature>
<evidence type="ECO:0000256" key="1">
    <source>
        <dbReference type="SAM" id="Phobius"/>
    </source>
</evidence>
<reference evidence="2 3" key="1">
    <citation type="journal article" date="2013" name="Int. J. Syst. Evol. Microbiol.">
        <title>Marinoscillum luteum sp. nov., isolated from marine sediment.</title>
        <authorList>
            <person name="Cha I.T."/>
            <person name="Park S.J."/>
            <person name="Kim S.J."/>
            <person name="Kim J.G."/>
            <person name="Jung M.Y."/>
            <person name="Shin K.S."/>
            <person name="Kwon K.K."/>
            <person name="Yang S.H."/>
            <person name="Seo Y.S."/>
            <person name="Rhee S.K."/>
        </authorList>
    </citation>
    <scope>NUCLEOTIDE SEQUENCE [LARGE SCALE GENOMIC DNA]</scope>
    <source>
        <strain evidence="2 3">KCTC 23939</strain>
    </source>
</reference>
<evidence type="ECO:0000313" key="2">
    <source>
        <dbReference type="EMBL" id="MFH6984666.1"/>
    </source>
</evidence>
<feature type="transmembrane region" description="Helical" evidence="1">
    <location>
        <begin position="168"/>
        <end position="185"/>
    </location>
</feature>
<name>A0ABW7NBJ2_9BACT</name>
<evidence type="ECO:0000313" key="3">
    <source>
        <dbReference type="Proteomes" id="UP001610063"/>
    </source>
</evidence>
<feature type="transmembrane region" description="Helical" evidence="1">
    <location>
        <begin position="118"/>
        <end position="136"/>
    </location>
</feature>
<feature type="transmembrane region" description="Helical" evidence="1">
    <location>
        <begin position="32"/>
        <end position="49"/>
    </location>
</feature>
<keyword evidence="1" id="KW-0812">Transmembrane</keyword>
<keyword evidence="3" id="KW-1185">Reference proteome</keyword>
<dbReference type="EMBL" id="JBIPKE010000018">
    <property type="protein sequence ID" value="MFH6984666.1"/>
    <property type="molecule type" value="Genomic_DNA"/>
</dbReference>
<feature type="transmembrane region" description="Helical" evidence="1">
    <location>
        <begin position="61"/>
        <end position="79"/>
    </location>
</feature>